<sequence>MTATTTHKHNPDWTVVEMEDGTVLQLDQITEVSWLFQSKGLPFHKAPGISIDMESGEEYWLPIFDVSSDLEEALGDWLVV</sequence>
<accession>A0ABV4YHP0</accession>
<keyword evidence="2" id="KW-1185">Reference proteome</keyword>
<name>A0ABV4YHP0_9CYAN</name>
<evidence type="ECO:0000313" key="2">
    <source>
        <dbReference type="Proteomes" id="UP001576776"/>
    </source>
</evidence>
<organism evidence="1 2">
    <name type="scientific">Floridaenema fluviatile BLCC-F154</name>
    <dbReference type="NCBI Taxonomy" id="3153640"/>
    <lineage>
        <taxon>Bacteria</taxon>
        <taxon>Bacillati</taxon>
        <taxon>Cyanobacteriota</taxon>
        <taxon>Cyanophyceae</taxon>
        <taxon>Oscillatoriophycideae</taxon>
        <taxon>Aerosakkonematales</taxon>
        <taxon>Aerosakkonemataceae</taxon>
        <taxon>Floridanema</taxon>
        <taxon>Floridanema fluviatile</taxon>
    </lineage>
</organism>
<proteinExistence type="predicted"/>
<dbReference type="RefSeq" id="WP_413259828.1">
    <property type="nucleotide sequence ID" value="NZ_JBHFNS010000087.1"/>
</dbReference>
<reference evidence="1 2" key="1">
    <citation type="submission" date="2024-09" db="EMBL/GenBank/DDBJ databases">
        <title>Floridaenema gen nov. (Aerosakkonemataceae, Aerosakkonematales ord. nov., Cyanobacteria) from benthic tropical and subtropical fresh waters, with the description of four new species.</title>
        <authorList>
            <person name="Moretto J.A."/>
            <person name="Berthold D.E."/>
            <person name="Lefler F.W."/>
            <person name="Huang I.-S."/>
            <person name="Laughinghouse H. IV."/>
        </authorList>
    </citation>
    <scope>NUCLEOTIDE SEQUENCE [LARGE SCALE GENOMIC DNA]</scope>
    <source>
        <strain evidence="1 2">BLCC-F154</strain>
    </source>
</reference>
<dbReference type="Proteomes" id="UP001576776">
    <property type="component" value="Unassembled WGS sequence"/>
</dbReference>
<dbReference type="EMBL" id="JBHFNS010000087">
    <property type="protein sequence ID" value="MFB2938347.1"/>
    <property type="molecule type" value="Genomic_DNA"/>
</dbReference>
<protein>
    <submittedName>
        <fullName evidence="1">Uncharacterized protein</fullName>
    </submittedName>
</protein>
<comment type="caution">
    <text evidence="1">The sequence shown here is derived from an EMBL/GenBank/DDBJ whole genome shotgun (WGS) entry which is preliminary data.</text>
</comment>
<gene>
    <name evidence="1" type="ORF">ACE1B6_24130</name>
</gene>
<evidence type="ECO:0000313" key="1">
    <source>
        <dbReference type="EMBL" id="MFB2938347.1"/>
    </source>
</evidence>